<name>A0A9W6WD28_CANBO</name>
<reference evidence="2" key="1">
    <citation type="submission" date="2023-04" db="EMBL/GenBank/DDBJ databases">
        <title>Candida boidinii NBRC 10035.</title>
        <authorList>
            <person name="Ichikawa N."/>
            <person name="Sato H."/>
            <person name="Tonouchi N."/>
        </authorList>
    </citation>
    <scope>NUCLEOTIDE SEQUENCE</scope>
    <source>
        <strain evidence="2">NBRC 10035</strain>
    </source>
</reference>
<feature type="coiled-coil region" evidence="1">
    <location>
        <begin position="332"/>
        <end position="411"/>
    </location>
</feature>
<keyword evidence="3" id="KW-1185">Reference proteome</keyword>
<comment type="caution">
    <text evidence="2">The sequence shown here is derived from an EMBL/GenBank/DDBJ whole genome shotgun (WGS) entry which is preliminary data.</text>
</comment>
<keyword evidence="1" id="KW-0175">Coiled coil</keyword>
<protein>
    <submittedName>
        <fullName evidence="2">Unnamed protein product</fullName>
    </submittedName>
</protein>
<organism evidence="2 3">
    <name type="scientific">Candida boidinii</name>
    <name type="common">Yeast</name>
    <dbReference type="NCBI Taxonomy" id="5477"/>
    <lineage>
        <taxon>Eukaryota</taxon>
        <taxon>Fungi</taxon>
        <taxon>Dikarya</taxon>
        <taxon>Ascomycota</taxon>
        <taxon>Saccharomycotina</taxon>
        <taxon>Pichiomycetes</taxon>
        <taxon>Pichiales</taxon>
        <taxon>Pichiaceae</taxon>
        <taxon>Ogataea</taxon>
        <taxon>Ogataea/Candida clade</taxon>
    </lineage>
</organism>
<evidence type="ECO:0000313" key="3">
    <source>
        <dbReference type="Proteomes" id="UP001165120"/>
    </source>
</evidence>
<accession>A0A9W6WD28</accession>
<dbReference type="Proteomes" id="UP001165120">
    <property type="component" value="Unassembled WGS sequence"/>
</dbReference>
<dbReference type="AlphaFoldDB" id="A0A9W6WD28"/>
<feature type="coiled-coil region" evidence="1">
    <location>
        <begin position="62"/>
        <end position="225"/>
    </location>
</feature>
<dbReference type="EMBL" id="BSXN01003289">
    <property type="protein sequence ID" value="GME78935.1"/>
    <property type="molecule type" value="Genomic_DNA"/>
</dbReference>
<sequence length="415" mass="47763">MSQVQVKNLEERLKNISRQQRSPSSSFNLSLSKFNETREFGTNISNTVNYNSDPFVSDDKKVLETRQENLRLSSQLNEAQTKLRRLQSTSDSSFIQREKIAKLEAKIQSLETIIKNQINEIKLYKGRSDTYIDNMEESHIAVTSAKRAEEALKIELSNAKNRLSKYQGDLKKSDVKVATLNKKIQELEGELSDSRFELRCAQEEYERLKEKYENQEELKSSASIQTTKLQDKEIEMLSKSLTEHINKEADLRKQIKSVLLQLDISKKECTASKNTNSELMKEKRLNDKIFSETIQKNEDLLTLQQEHIMKLNTLASQVNSLKTANGNLFAERDSLLRAKRDLEAKIDIINQDFEKHLAKAKEDANNAVTVVTLTNQLKEERANFAELKDELSDYEKKLKTAEEDMAKLNKESQGT</sequence>
<proteinExistence type="predicted"/>
<gene>
    <name evidence="2" type="ORF">Cboi02_000597000</name>
</gene>
<evidence type="ECO:0000256" key="1">
    <source>
        <dbReference type="SAM" id="Coils"/>
    </source>
</evidence>
<evidence type="ECO:0000313" key="2">
    <source>
        <dbReference type="EMBL" id="GME78935.1"/>
    </source>
</evidence>